<dbReference type="EMBL" id="JBANQN010000004">
    <property type="protein sequence ID" value="KAK6790847.1"/>
    <property type="molecule type" value="Genomic_DNA"/>
</dbReference>
<keyword evidence="7" id="KW-0677">Repeat</keyword>
<comment type="pathway">
    <text evidence="1">Cofactor biosynthesis; FAD biosynthesis; FAD from FMN: step 1/1.</text>
</comment>
<keyword evidence="3" id="KW-0285">Flavoprotein</keyword>
<gene>
    <name evidence="14" type="ORF">RDI58_009928</name>
</gene>
<feature type="repeat" description="PPR" evidence="11">
    <location>
        <begin position="219"/>
        <end position="253"/>
    </location>
</feature>
<evidence type="ECO:0000256" key="2">
    <source>
        <dbReference type="ARBA" id="ARBA00012393"/>
    </source>
</evidence>
<feature type="repeat" description="PPR" evidence="11">
    <location>
        <begin position="459"/>
        <end position="493"/>
    </location>
</feature>
<evidence type="ECO:0000256" key="6">
    <source>
        <dbReference type="ARBA" id="ARBA00022695"/>
    </source>
</evidence>
<dbReference type="GO" id="GO:0005524">
    <property type="term" value="F:ATP binding"/>
    <property type="evidence" value="ECO:0007669"/>
    <property type="project" value="UniProtKB-KW"/>
</dbReference>
<reference evidence="14 15" key="1">
    <citation type="submission" date="2024-02" db="EMBL/GenBank/DDBJ databases">
        <title>de novo genome assembly of Solanum bulbocastanum strain 11H21.</title>
        <authorList>
            <person name="Hosaka A.J."/>
        </authorList>
    </citation>
    <scope>NUCLEOTIDE SEQUENCE [LARGE SCALE GENOMIC DNA]</scope>
    <source>
        <tissue evidence="14">Young leaves</tissue>
    </source>
</reference>
<evidence type="ECO:0000256" key="8">
    <source>
        <dbReference type="ARBA" id="ARBA00022741"/>
    </source>
</evidence>
<dbReference type="AlphaFoldDB" id="A0AAN8TT17"/>
<keyword evidence="6" id="KW-0548">Nucleotidyltransferase</keyword>
<dbReference type="EC" id="2.7.7.2" evidence="2"/>
<evidence type="ECO:0000313" key="15">
    <source>
        <dbReference type="Proteomes" id="UP001371456"/>
    </source>
</evidence>
<dbReference type="InterPro" id="IPR002885">
    <property type="entry name" value="PPR_rpt"/>
</dbReference>
<evidence type="ECO:0000313" key="14">
    <source>
        <dbReference type="EMBL" id="KAK6790847.1"/>
    </source>
</evidence>
<dbReference type="SUPFAM" id="SSF48452">
    <property type="entry name" value="TPR-like"/>
    <property type="match status" value="1"/>
</dbReference>
<dbReference type="InterPro" id="IPR014729">
    <property type="entry name" value="Rossmann-like_a/b/a_fold"/>
</dbReference>
<dbReference type="Pfam" id="PF01535">
    <property type="entry name" value="PPR"/>
    <property type="match status" value="7"/>
</dbReference>
<evidence type="ECO:0000256" key="1">
    <source>
        <dbReference type="ARBA" id="ARBA00004726"/>
    </source>
</evidence>
<dbReference type="FunFam" id="1.25.40.10:FF:000853">
    <property type="entry name" value="Pentatricopeptide repeat-containing protein At2g13600"/>
    <property type="match status" value="1"/>
</dbReference>
<feature type="repeat" description="PPR" evidence="11">
    <location>
        <begin position="352"/>
        <end position="386"/>
    </location>
</feature>
<feature type="domain" description="FAD synthetase" evidence="13">
    <location>
        <begin position="853"/>
        <end position="914"/>
    </location>
</feature>
<dbReference type="FunFam" id="1.25.40.10:FF:000031">
    <property type="entry name" value="Pentatricopeptide repeat-containing protein mitochondrial"/>
    <property type="match status" value="1"/>
</dbReference>
<dbReference type="GO" id="GO:0009451">
    <property type="term" value="P:RNA modification"/>
    <property type="evidence" value="ECO:0007669"/>
    <property type="project" value="InterPro"/>
</dbReference>
<feature type="region of interest" description="Disordered" evidence="12">
    <location>
        <begin position="740"/>
        <end position="767"/>
    </location>
</feature>
<dbReference type="Pfam" id="PF06574">
    <property type="entry name" value="FAD_syn"/>
    <property type="match status" value="1"/>
</dbReference>
<dbReference type="InterPro" id="IPR046960">
    <property type="entry name" value="PPR_At4g14850-like_plant"/>
</dbReference>
<evidence type="ECO:0000256" key="7">
    <source>
        <dbReference type="ARBA" id="ARBA00022737"/>
    </source>
</evidence>
<evidence type="ECO:0000259" key="13">
    <source>
        <dbReference type="Pfam" id="PF06574"/>
    </source>
</evidence>
<evidence type="ECO:0000256" key="12">
    <source>
        <dbReference type="SAM" id="MobiDB-lite"/>
    </source>
</evidence>
<keyword evidence="15" id="KW-1185">Reference proteome</keyword>
<keyword evidence="8" id="KW-0547">Nucleotide-binding</keyword>
<comment type="caution">
    <text evidence="14">The sequence shown here is derived from an EMBL/GenBank/DDBJ whole genome shotgun (WGS) entry which is preliminary data.</text>
</comment>
<dbReference type="FunFam" id="1.25.40.10:FF:001181">
    <property type="entry name" value="PPR containing plant-like protein"/>
    <property type="match status" value="1"/>
</dbReference>
<feature type="compositionally biased region" description="Low complexity" evidence="12">
    <location>
        <begin position="742"/>
        <end position="757"/>
    </location>
</feature>
<dbReference type="PANTHER" id="PTHR47926">
    <property type="entry name" value="PENTATRICOPEPTIDE REPEAT-CONTAINING PROTEIN"/>
    <property type="match status" value="1"/>
</dbReference>
<evidence type="ECO:0000256" key="4">
    <source>
        <dbReference type="ARBA" id="ARBA00022643"/>
    </source>
</evidence>
<dbReference type="InterPro" id="IPR015864">
    <property type="entry name" value="FAD_synthase"/>
</dbReference>
<dbReference type="PANTHER" id="PTHR47926:SF433">
    <property type="entry name" value="PENTATRICOPEPTIDE REPEAT-CONTAINING PROTEIN"/>
    <property type="match status" value="1"/>
</dbReference>
<keyword evidence="4" id="KW-0288">FMN</keyword>
<dbReference type="Pfam" id="PF13041">
    <property type="entry name" value="PPR_2"/>
    <property type="match status" value="2"/>
</dbReference>
<evidence type="ECO:0000256" key="10">
    <source>
        <dbReference type="ARBA" id="ARBA00022840"/>
    </source>
</evidence>
<dbReference type="InterPro" id="IPR046848">
    <property type="entry name" value="E_motif"/>
</dbReference>
<protein>
    <recommendedName>
        <fullName evidence="2">FAD synthase</fullName>
        <ecNumber evidence="2">2.7.7.2</ecNumber>
    </recommendedName>
</protein>
<feature type="repeat" description="PPR" evidence="11">
    <location>
        <begin position="87"/>
        <end position="121"/>
    </location>
</feature>
<dbReference type="NCBIfam" id="TIGR00756">
    <property type="entry name" value="PPR"/>
    <property type="match status" value="6"/>
</dbReference>
<dbReference type="SUPFAM" id="SSF52374">
    <property type="entry name" value="Nucleotidylyl transferase"/>
    <property type="match status" value="1"/>
</dbReference>
<evidence type="ECO:0000256" key="5">
    <source>
        <dbReference type="ARBA" id="ARBA00022679"/>
    </source>
</evidence>
<sequence length="1051" mass="117987">MTKDTSLFKKLITWDLFSLPNSTSFAKILDSYINSKSQYVIQTVHCRILKTHFSSEVFINNKLIDTYGKSGMLKYAKKVFDKMPERNTFTWNSMMNAYTASRLVFEAEELFYLMPEPDQCSWNLMVSSFAQCELFDSSIEFLVRMHKEDYVLNEYGYGSGLSACAGLRDLRMGTQLHASVAKSRYSRSVYMGSALIDMYSKTGNVDCAAKVFNGMCERNVVSWNSLLSCYEQNGPVKEALVVFARMMDFGFEPDEKTLASVVSACASLCAIREGKEIHARILKSDKLRDDLIICNALVDMYAKFGRIAEARWIFDRMPVRSVVSDTCLVSGYARVASVKTARAMFLGMIERNVVSWNALIAGYTQNGNNEEALNLFLMLKRESVWPTHYTFGNLLNACANLADLKLGRQAHAHILKHGFRFQNGPEPDVFVGNALIDMYMKCGSVEDGSCVFTKMLDRDWVSWNAVIVGYAQNGHAIEALETFNVMLVSGEKPDHVTMIGVLCACSHAGLVEEGRRYFYSMDTEYGLTPFKDHYTCMIDLLGKAGCLEEAKDLIESMPMPPDSVVWGSLLAACKIHREIELGKYVAEKLLEIDPTNSGPYVLLSNMYAEQGRWQDVKMVRKLMRQRGVVKQPGCSWIEIQSQVHVFMVKDRRHAQKKEIYLILNTLTKLMKLSGYVPNAGHLDGDEEQTVAHQFSAILAASRLTSNSSFKNFRIRVRNRNSNSTCLSNKVCDFGVNCVQPKSSDTQSSLLSDTLSQSGTDEEPPSERLPILTGGIVALGKFEALHIGHRELAIQAARRGIPFLLSFVGMAEVLGWEPRAPIVAECDRKRILSSWAPYCGNVMPRELQIDFSKVRYLTPCQFVEKLSKELGVRGVVAGENYRFGYRAAGDASDLVKLCEEYGLEAYIINSVMDTNQISGDLNSNDGKERGQVSSTRVRYALHKGDMKYASELLGRNHRLILMMENQERFTSERNRLSAPKSCLLNLAPKEGLYENCSVLIDKNVIPCRVIIDTTDIHLESYEVASFSCITSQDLKILGIDFGSPELDGVQIL</sequence>
<dbReference type="FunFam" id="1.25.40.10:FF:000285">
    <property type="entry name" value="Pentatricopeptide repeat-containing protein, chloroplastic"/>
    <property type="match status" value="1"/>
</dbReference>
<dbReference type="InterPro" id="IPR011990">
    <property type="entry name" value="TPR-like_helical_dom_sf"/>
</dbReference>
<dbReference type="Proteomes" id="UP001371456">
    <property type="component" value="Unassembled WGS sequence"/>
</dbReference>
<keyword evidence="9" id="KW-0274">FAD</keyword>
<dbReference type="Gene3D" id="1.25.40.10">
    <property type="entry name" value="Tetratricopeptide repeat domain"/>
    <property type="match status" value="5"/>
</dbReference>
<dbReference type="Pfam" id="PF20431">
    <property type="entry name" value="E_motif"/>
    <property type="match status" value="1"/>
</dbReference>
<proteinExistence type="predicted"/>
<dbReference type="GO" id="GO:0003723">
    <property type="term" value="F:RNA binding"/>
    <property type="evidence" value="ECO:0007669"/>
    <property type="project" value="InterPro"/>
</dbReference>
<dbReference type="GO" id="GO:0003919">
    <property type="term" value="F:FMN adenylyltransferase activity"/>
    <property type="evidence" value="ECO:0007669"/>
    <property type="project" value="UniProtKB-EC"/>
</dbReference>
<name>A0AAN8TT17_SOLBU</name>
<dbReference type="PROSITE" id="PS51375">
    <property type="entry name" value="PPR"/>
    <property type="match status" value="5"/>
</dbReference>
<organism evidence="14 15">
    <name type="scientific">Solanum bulbocastanum</name>
    <name type="common">Wild potato</name>
    <dbReference type="NCBI Taxonomy" id="147425"/>
    <lineage>
        <taxon>Eukaryota</taxon>
        <taxon>Viridiplantae</taxon>
        <taxon>Streptophyta</taxon>
        <taxon>Embryophyta</taxon>
        <taxon>Tracheophyta</taxon>
        <taxon>Spermatophyta</taxon>
        <taxon>Magnoliopsida</taxon>
        <taxon>eudicotyledons</taxon>
        <taxon>Gunneridae</taxon>
        <taxon>Pentapetalae</taxon>
        <taxon>asterids</taxon>
        <taxon>lamiids</taxon>
        <taxon>Solanales</taxon>
        <taxon>Solanaceae</taxon>
        <taxon>Solanoideae</taxon>
        <taxon>Solaneae</taxon>
        <taxon>Solanum</taxon>
    </lineage>
</organism>
<keyword evidence="10" id="KW-0067">ATP-binding</keyword>
<evidence type="ECO:0000256" key="11">
    <source>
        <dbReference type="PROSITE-ProRule" id="PRU00708"/>
    </source>
</evidence>
<accession>A0AAN8TT17</accession>
<dbReference type="Gene3D" id="3.40.50.620">
    <property type="entry name" value="HUPs"/>
    <property type="match status" value="1"/>
</dbReference>
<keyword evidence="5" id="KW-0808">Transferase</keyword>
<dbReference type="FunFam" id="1.25.40.10:FF:000442">
    <property type="entry name" value="Pentatricopeptide repeat-containing protein At3g49710"/>
    <property type="match status" value="1"/>
</dbReference>
<dbReference type="GO" id="GO:0009231">
    <property type="term" value="P:riboflavin biosynthetic process"/>
    <property type="evidence" value="ECO:0007669"/>
    <property type="project" value="InterPro"/>
</dbReference>
<evidence type="ECO:0000256" key="9">
    <source>
        <dbReference type="ARBA" id="ARBA00022827"/>
    </source>
</evidence>
<evidence type="ECO:0000256" key="3">
    <source>
        <dbReference type="ARBA" id="ARBA00022630"/>
    </source>
</evidence>
<feature type="repeat" description="PPR" evidence="11">
    <location>
        <begin position="290"/>
        <end position="324"/>
    </location>
</feature>